<sequence>MVNHGVSRGCETCRARRKKCDEARPTCTRCAKAGRVCLGYRSYVDLQFRHYKGPTTYPSPSASPSGVTDNAVAIFLEEYSVSPTDPCISRGFLSGLPALLADAEPSSDLVCATEIVAWTSLANQTSNDDLKVKARQQYISVLHSFQGWLFSCQVHAPTAEALAIAILLGLYEIISGSDETGQQQQHHLPHVRGVCALLLTENSPFDLRSSTRLFQVANPLLTKDGFQNPEASGVLCAPSSSDAIHSLDAILIQCHPLFECAEKQLRDLSTPLDQIYSTLRHAIDVQQAFDHWELNIDASWCPETIGFIGDSDAKASSCPLTVSGPMHSYFDIYVAAVMNTYRKTHLMVLDIVIRLAERRNRDEPIVHWIDVRACRHEASQKIDEIAASVPYHLVKDLDEYMRVAISHEGAPTRGRAVGGLLLLHPLYVLSTCSVVPLATQEYARKCLGWIGQKMGIGQATVMSRGDQRIPFWEMAEGHVLIWAGMLIQSHASPGDT</sequence>
<dbReference type="SMART" id="SM00066">
    <property type="entry name" value="GAL4"/>
    <property type="match status" value="1"/>
</dbReference>
<accession>A0ABR4JW90</accession>
<keyword evidence="4" id="KW-0539">Nucleus</keyword>
<protein>
    <recommendedName>
        <fullName evidence="5">Zn(2)-C6 fungal-type domain-containing protein</fullName>
    </recommendedName>
</protein>
<dbReference type="CDD" id="cd00067">
    <property type="entry name" value="GAL4"/>
    <property type="match status" value="1"/>
</dbReference>
<comment type="caution">
    <text evidence="6">The sequence shown here is derived from an EMBL/GenBank/DDBJ whole genome shotgun (WGS) entry which is preliminary data.</text>
</comment>
<evidence type="ECO:0000259" key="5">
    <source>
        <dbReference type="PROSITE" id="PS50048"/>
    </source>
</evidence>
<dbReference type="PANTHER" id="PTHR38791:SF5">
    <property type="entry name" value="TRANSCRIPTION FACTOR DBAG-RELATED"/>
    <property type="match status" value="1"/>
</dbReference>
<dbReference type="SUPFAM" id="SSF57701">
    <property type="entry name" value="Zn2/Cys6 DNA-binding domain"/>
    <property type="match status" value="1"/>
</dbReference>
<dbReference type="PROSITE" id="PS50048">
    <property type="entry name" value="ZN2_CY6_FUNGAL_2"/>
    <property type="match status" value="1"/>
</dbReference>
<keyword evidence="3" id="KW-0804">Transcription</keyword>
<proteinExistence type="predicted"/>
<keyword evidence="7" id="KW-1185">Reference proteome</keyword>
<gene>
    <name evidence="6" type="ORF">BJY01DRAFT_264094</name>
</gene>
<dbReference type="Proteomes" id="UP001610446">
    <property type="component" value="Unassembled WGS sequence"/>
</dbReference>
<dbReference type="InterPro" id="IPR001138">
    <property type="entry name" value="Zn2Cys6_DnaBD"/>
</dbReference>
<evidence type="ECO:0000256" key="3">
    <source>
        <dbReference type="ARBA" id="ARBA00023163"/>
    </source>
</evidence>
<evidence type="ECO:0000256" key="2">
    <source>
        <dbReference type="ARBA" id="ARBA00023125"/>
    </source>
</evidence>
<dbReference type="InterPro" id="IPR053175">
    <property type="entry name" value="DHMBA_Reg_Transcription_Factor"/>
</dbReference>
<evidence type="ECO:0000313" key="6">
    <source>
        <dbReference type="EMBL" id="KAL2844091.1"/>
    </source>
</evidence>
<dbReference type="PROSITE" id="PS00463">
    <property type="entry name" value="ZN2_CY6_FUNGAL_1"/>
    <property type="match status" value="1"/>
</dbReference>
<evidence type="ECO:0000313" key="7">
    <source>
        <dbReference type="Proteomes" id="UP001610446"/>
    </source>
</evidence>
<keyword evidence="2" id="KW-0238">DNA-binding</keyword>
<feature type="domain" description="Zn(2)-C6 fungal-type" evidence="5">
    <location>
        <begin position="9"/>
        <end position="37"/>
    </location>
</feature>
<keyword evidence="1" id="KW-0805">Transcription regulation</keyword>
<dbReference type="Pfam" id="PF00172">
    <property type="entry name" value="Zn_clus"/>
    <property type="match status" value="1"/>
</dbReference>
<evidence type="ECO:0000256" key="1">
    <source>
        <dbReference type="ARBA" id="ARBA00023015"/>
    </source>
</evidence>
<dbReference type="InterPro" id="IPR036864">
    <property type="entry name" value="Zn2-C6_fun-type_DNA-bd_sf"/>
</dbReference>
<name>A0ABR4JW90_9EURO</name>
<reference evidence="6 7" key="1">
    <citation type="submission" date="2024-07" db="EMBL/GenBank/DDBJ databases">
        <title>Section-level genome sequencing and comparative genomics of Aspergillus sections Usti and Cavernicolus.</title>
        <authorList>
            <consortium name="Lawrence Berkeley National Laboratory"/>
            <person name="Nybo J.L."/>
            <person name="Vesth T.C."/>
            <person name="Theobald S."/>
            <person name="Frisvad J.C."/>
            <person name="Larsen T.O."/>
            <person name="Kjaerboelling I."/>
            <person name="Rothschild-Mancinelli K."/>
            <person name="Lyhne E.K."/>
            <person name="Kogle M.E."/>
            <person name="Barry K."/>
            <person name="Clum A."/>
            <person name="Na H."/>
            <person name="Ledsgaard L."/>
            <person name="Lin J."/>
            <person name="Lipzen A."/>
            <person name="Kuo A."/>
            <person name="Riley R."/>
            <person name="Mondo S."/>
            <person name="Labutti K."/>
            <person name="Haridas S."/>
            <person name="Pangalinan J."/>
            <person name="Salamov A.A."/>
            <person name="Simmons B.A."/>
            <person name="Magnuson J.K."/>
            <person name="Chen J."/>
            <person name="Drula E."/>
            <person name="Henrissat B."/>
            <person name="Wiebenga A."/>
            <person name="Lubbers R.J."/>
            <person name="Gomes A.C."/>
            <person name="Makela M.R."/>
            <person name="Stajich J."/>
            <person name="Grigoriev I.V."/>
            <person name="Mortensen U.H."/>
            <person name="De Vries R.P."/>
            <person name="Baker S.E."/>
            <person name="Andersen M.R."/>
        </authorList>
    </citation>
    <scope>NUCLEOTIDE SEQUENCE [LARGE SCALE GENOMIC DNA]</scope>
    <source>
        <strain evidence="6 7">CBS 123904</strain>
    </source>
</reference>
<dbReference type="PANTHER" id="PTHR38791">
    <property type="entry name" value="ZN(II)2CYS6 TRANSCRIPTION FACTOR (EUROFUNG)-RELATED-RELATED"/>
    <property type="match status" value="1"/>
</dbReference>
<dbReference type="EMBL" id="JBFXLU010000084">
    <property type="protein sequence ID" value="KAL2844091.1"/>
    <property type="molecule type" value="Genomic_DNA"/>
</dbReference>
<organism evidence="6 7">
    <name type="scientific">Aspergillus pseudoustus</name>
    <dbReference type="NCBI Taxonomy" id="1810923"/>
    <lineage>
        <taxon>Eukaryota</taxon>
        <taxon>Fungi</taxon>
        <taxon>Dikarya</taxon>
        <taxon>Ascomycota</taxon>
        <taxon>Pezizomycotina</taxon>
        <taxon>Eurotiomycetes</taxon>
        <taxon>Eurotiomycetidae</taxon>
        <taxon>Eurotiales</taxon>
        <taxon>Aspergillaceae</taxon>
        <taxon>Aspergillus</taxon>
        <taxon>Aspergillus subgen. Nidulantes</taxon>
    </lineage>
</organism>
<dbReference type="Gene3D" id="4.10.240.10">
    <property type="entry name" value="Zn(2)-C6 fungal-type DNA-binding domain"/>
    <property type="match status" value="1"/>
</dbReference>
<evidence type="ECO:0000256" key="4">
    <source>
        <dbReference type="ARBA" id="ARBA00023242"/>
    </source>
</evidence>